<dbReference type="RefSeq" id="XP_001223874.1">
    <property type="nucleotide sequence ID" value="XM_001223873.1"/>
</dbReference>
<dbReference type="HOGENOM" id="CLU_411595_0_0_1"/>
<feature type="transmembrane region" description="Helical" evidence="8">
    <location>
        <begin position="83"/>
        <end position="113"/>
    </location>
</feature>
<evidence type="ECO:0000256" key="7">
    <source>
        <dbReference type="SAM" id="MobiDB-lite"/>
    </source>
</evidence>
<dbReference type="GO" id="GO:0005886">
    <property type="term" value="C:plasma membrane"/>
    <property type="evidence" value="ECO:0007669"/>
    <property type="project" value="TreeGrafter"/>
</dbReference>
<sequence length="667" mass="73069">MSTATVSEGGKDVSRDLESQDRDKPKKWAKLISLLTVKDGEVYEADRDKNPKWYQKLLDAGVEENGIKPVPLDQRTSTQYSNLFTVFFTCLLCLLPIPTGMLATLGMGSIFVLRRRGHCHCLSRLLRRLPMGFNALHFWERWTWIPNLISIVIAVGCGGKYLYLQSDAKPATPSQVLTFGCLIAGYFITFGGTVSDYSIYHSPRDPQPRIKVFLYTYSGLLLPSIPLLILGAAIGGAVPNVPGWQAAYEATGIGGVMSEMLAPAGGFGRFVLVLLALSVIGNIAISMYSVALNLQMLLPFFARVHRFVFILVTMAIMIPMAIRAAEEWEESLTNFLAVIGYWAGCFDAVLIVELVVFRRMDYSTFDHGIWNVGRKLPPGIAAIGASVLSVLRGSLVLASNDYNTKRALPSSSPLDPPAHNHILPKRTPRHIRQPHRLRRLPIIPNRTRRRDHHPALPQPRRRNSHNDRVDKHIPRGLEQRVNHLATALNHDTSNTLARQHLQTHSGPTQTAPLLAPSPPGCTYRPTNLLPKTLRLLSSTHNPLRNKTPTGAKPLPRPRQPPQPDSPPQPPTARADPAQSAVAAAAAAAAAAGPPPPPPHHHQPPPKPPAPKQASNSTPDHPRPPCPRQQESPRGARAGSGSWPWTAGPTVPCARRGRGRGRRRGSGA</sequence>
<feature type="region of interest" description="Disordered" evidence="7">
    <location>
        <begin position="407"/>
        <end position="476"/>
    </location>
</feature>
<keyword evidence="5 8" id="KW-1133">Transmembrane helix</keyword>
<dbReference type="Gene3D" id="1.10.4160.10">
    <property type="entry name" value="Hydantoin permease"/>
    <property type="match status" value="1"/>
</dbReference>
<dbReference type="GeneID" id="4391783"/>
<dbReference type="InterPro" id="IPR001248">
    <property type="entry name" value="Pur-cyt_permease"/>
</dbReference>
<name>Q2H0N6_CHAGB</name>
<evidence type="ECO:0000256" key="8">
    <source>
        <dbReference type="SAM" id="Phobius"/>
    </source>
</evidence>
<dbReference type="OrthoDB" id="2116389at2759"/>
<feature type="transmembrane region" description="Helical" evidence="8">
    <location>
        <begin position="334"/>
        <end position="357"/>
    </location>
</feature>
<feature type="transmembrane region" description="Helical" evidence="8">
    <location>
        <begin position="144"/>
        <end position="164"/>
    </location>
</feature>
<feature type="compositionally biased region" description="Basic and acidic residues" evidence="7">
    <location>
        <begin position="9"/>
        <end position="24"/>
    </location>
</feature>
<organism evidence="9 10">
    <name type="scientific">Chaetomium globosum (strain ATCC 6205 / CBS 148.51 / DSM 1962 / NBRC 6347 / NRRL 1970)</name>
    <name type="common">Soil fungus</name>
    <dbReference type="NCBI Taxonomy" id="306901"/>
    <lineage>
        <taxon>Eukaryota</taxon>
        <taxon>Fungi</taxon>
        <taxon>Dikarya</taxon>
        <taxon>Ascomycota</taxon>
        <taxon>Pezizomycotina</taxon>
        <taxon>Sordariomycetes</taxon>
        <taxon>Sordariomycetidae</taxon>
        <taxon>Sordariales</taxon>
        <taxon>Chaetomiaceae</taxon>
        <taxon>Chaetomium</taxon>
    </lineage>
</organism>
<feature type="compositionally biased region" description="Basic and acidic residues" evidence="7">
    <location>
        <begin position="464"/>
        <end position="476"/>
    </location>
</feature>
<dbReference type="GO" id="GO:0022857">
    <property type="term" value="F:transmembrane transporter activity"/>
    <property type="evidence" value="ECO:0007669"/>
    <property type="project" value="InterPro"/>
</dbReference>
<dbReference type="InParanoid" id="Q2H0N6"/>
<evidence type="ECO:0000256" key="4">
    <source>
        <dbReference type="ARBA" id="ARBA00022692"/>
    </source>
</evidence>
<evidence type="ECO:0000256" key="6">
    <source>
        <dbReference type="ARBA" id="ARBA00023136"/>
    </source>
</evidence>
<evidence type="ECO:0000256" key="3">
    <source>
        <dbReference type="ARBA" id="ARBA00022448"/>
    </source>
</evidence>
<feature type="compositionally biased region" description="Basic residues" evidence="7">
    <location>
        <begin position="654"/>
        <end position="667"/>
    </location>
</feature>
<feature type="compositionally biased region" description="Low complexity" evidence="7">
    <location>
        <begin position="572"/>
        <end position="591"/>
    </location>
</feature>
<feature type="compositionally biased region" description="Polar residues" evidence="7">
    <location>
        <begin position="498"/>
        <end position="511"/>
    </location>
</feature>
<feature type="region of interest" description="Disordered" evidence="7">
    <location>
        <begin position="498"/>
        <end position="667"/>
    </location>
</feature>
<feature type="transmembrane region" description="Helical" evidence="8">
    <location>
        <begin position="212"/>
        <end position="234"/>
    </location>
</feature>
<evidence type="ECO:0000256" key="2">
    <source>
        <dbReference type="ARBA" id="ARBA00008974"/>
    </source>
</evidence>
<keyword evidence="10" id="KW-1185">Reference proteome</keyword>
<evidence type="ECO:0000256" key="1">
    <source>
        <dbReference type="ARBA" id="ARBA00004141"/>
    </source>
</evidence>
<feature type="compositionally biased region" description="Pro residues" evidence="7">
    <location>
        <begin position="554"/>
        <end position="570"/>
    </location>
</feature>
<keyword evidence="4 8" id="KW-0812">Transmembrane</keyword>
<evidence type="ECO:0000313" key="10">
    <source>
        <dbReference type="Proteomes" id="UP000001056"/>
    </source>
</evidence>
<dbReference type="PANTHER" id="PTHR31806">
    <property type="entry name" value="PURINE-CYTOSINE PERMEASE FCY2-RELATED"/>
    <property type="match status" value="1"/>
</dbReference>
<feature type="transmembrane region" description="Helical" evidence="8">
    <location>
        <begin position="270"/>
        <end position="292"/>
    </location>
</feature>
<dbReference type="VEuPathDB" id="FungiDB:CHGG_04660"/>
<comment type="subcellular location">
    <subcellularLocation>
        <location evidence="1">Membrane</location>
        <topology evidence="1">Multi-pass membrane protein</topology>
    </subcellularLocation>
</comment>
<dbReference type="PANTHER" id="PTHR31806:SF5">
    <property type="entry name" value="PURINE-CYTOSINE PERMEASE FCY21"/>
    <property type="match status" value="1"/>
</dbReference>
<proteinExistence type="inferred from homology"/>
<comment type="similarity">
    <text evidence="2">Belongs to the purine-cytosine permease (2.A.39) family.</text>
</comment>
<keyword evidence="6 8" id="KW-0472">Membrane</keyword>
<gene>
    <name evidence="9" type="ORF">CHGG_04660</name>
</gene>
<reference evidence="10" key="1">
    <citation type="journal article" date="2015" name="Genome Announc.">
        <title>Draft genome sequence of the cellulolytic fungus Chaetomium globosum.</title>
        <authorList>
            <person name="Cuomo C.A."/>
            <person name="Untereiner W.A."/>
            <person name="Ma L.-J."/>
            <person name="Grabherr M."/>
            <person name="Birren B.W."/>
        </authorList>
    </citation>
    <scope>NUCLEOTIDE SEQUENCE [LARGE SCALE GENOMIC DNA]</scope>
    <source>
        <strain evidence="10">ATCC 6205 / CBS 148.51 / DSM 1962 / NBRC 6347 / NRRL 1970</strain>
    </source>
</reference>
<dbReference type="eggNOG" id="ENOG502QQ8Y">
    <property type="taxonomic scope" value="Eukaryota"/>
</dbReference>
<feature type="compositionally biased region" description="Basic residues" evidence="7">
    <location>
        <begin position="422"/>
        <end position="439"/>
    </location>
</feature>
<dbReference type="EMBL" id="CH408032">
    <property type="protein sequence ID" value="EAQ88041.1"/>
    <property type="molecule type" value="Genomic_DNA"/>
</dbReference>
<dbReference type="AlphaFoldDB" id="Q2H0N6"/>
<accession>Q2H0N6</accession>
<dbReference type="InterPro" id="IPR026030">
    <property type="entry name" value="Pur-cyt_permease_Fcy2/21/22"/>
</dbReference>
<protein>
    <submittedName>
        <fullName evidence="9">Uncharacterized protein</fullName>
    </submittedName>
</protein>
<feature type="region of interest" description="Disordered" evidence="7">
    <location>
        <begin position="1"/>
        <end position="24"/>
    </location>
</feature>
<evidence type="ECO:0000256" key="5">
    <source>
        <dbReference type="ARBA" id="ARBA00022989"/>
    </source>
</evidence>
<dbReference type="Proteomes" id="UP000001056">
    <property type="component" value="Unassembled WGS sequence"/>
</dbReference>
<feature type="compositionally biased region" description="Polar residues" evidence="7">
    <location>
        <begin position="535"/>
        <end position="548"/>
    </location>
</feature>
<feature type="transmembrane region" description="Helical" evidence="8">
    <location>
        <begin position="304"/>
        <end position="322"/>
    </location>
</feature>
<keyword evidence="3" id="KW-0813">Transport</keyword>
<evidence type="ECO:0000313" key="9">
    <source>
        <dbReference type="EMBL" id="EAQ88041.1"/>
    </source>
</evidence>
<feature type="transmembrane region" description="Helical" evidence="8">
    <location>
        <begin position="176"/>
        <end position="200"/>
    </location>
</feature>
<dbReference type="Pfam" id="PF02133">
    <property type="entry name" value="Transp_cyt_pur"/>
    <property type="match status" value="1"/>
</dbReference>